<organism evidence="4 5">
    <name type="scientific">Lysobacter panacisoli</name>
    <dbReference type="NCBI Taxonomy" id="1255263"/>
    <lineage>
        <taxon>Bacteria</taxon>
        <taxon>Pseudomonadati</taxon>
        <taxon>Pseudomonadota</taxon>
        <taxon>Gammaproteobacteria</taxon>
        <taxon>Lysobacterales</taxon>
        <taxon>Lysobacteraceae</taxon>
        <taxon>Lysobacter</taxon>
    </lineage>
</organism>
<keyword evidence="5" id="KW-1185">Reference proteome</keyword>
<dbReference type="PANTHER" id="PTHR31544:SF2">
    <property type="entry name" value="AIG2-LIKE PROTEIN D"/>
    <property type="match status" value="1"/>
</dbReference>
<dbReference type="EMBL" id="BAABKY010000002">
    <property type="protein sequence ID" value="GAA5072900.1"/>
    <property type="molecule type" value="Genomic_DNA"/>
</dbReference>
<dbReference type="Proteomes" id="UP001501083">
    <property type="component" value="Unassembled WGS sequence"/>
</dbReference>
<dbReference type="InterPro" id="IPR045038">
    <property type="entry name" value="AIG2-like"/>
</dbReference>
<dbReference type="Pfam" id="PF06094">
    <property type="entry name" value="GGACT"/>
    <property type="match status" value="1"/>
</dbReference>
<dbReference type="RefSeq" id="WP_158986755.1">
    <property type="nucleotide sequence ID" value="NZ_BAABKY010000002.1"/>
</dbReference>
<sequence length="111" mass="12075">MDRLFVYGSLAPGRANAHVLGDVPGSWQPATVNGTLRQEGWGAAMGFPGIVLDPQAGEVRGQVFTSTELARHWERLDAFEGEGYERVLAQVRLEDGTTVAAWLYALARTTD</sequence>
<evidence type="ECO:0000256" key="1">
    <source>
        <dbReference type="ARBA" id="ARBA00022679"/>
    </source>
</evidence>
<dbReference type="Gene3D" id="3.10.490.10">
    <property type="entry name" value="Gamma-glutamyl cyclotransferase-like"/>
    <property type="match status" value="1"/>
</dbReference>
<accession>A0ABP9L7R4</accession>
<name>A0ABP9L7R4_9GAMM</name>
<gene>
    <name evidence="4" type="ORF">GCM10025759_13440</name>
</gene>
<feature type="domain" description="Gamma-glutamylcyclotransferase AIG2-like" evidence="3">
    <location>
        <begin position="4"/>
        <end position="107"/>
    </location>
</feature>
<dbReference type="InterPro" id="IPR036568">
    <property type="entry name" value="GGCT-like_sf"/>
</dbReference>
<protein>
    <recommendedName>
        <fullName evidence="2">Putative gamma-glutamylcyclotransferase</fullName>
    </recommendedName>
</protein>
<comment type="caution">
    <text evidence="4">The sequence shown here is derived from an EMBL/GenBank/DDBJ whole genome shotgun (WGS) entry which is preliminary data.</text>
</comment>
<proteinExistence type="predicted"/>
<evidence type="ECO:0000259" key="3">
    <source>
        <dbReference type="Pfam" id="PF06094"/>
    </source>
</evidence>
<dbReference type="CDD" id="cd06661">
    <property type="entry name" value="GGCT_like"/>
    <property type="match status" value="1"/>
</dbReference>
<dbReference type="InterPro" id="IPR009288">
    <property type="entry name" value="AIG2-like_dom"/>
</dbReference>
<reference evidence="5" key="1">
    <citation type="journal article" date="2019" name="Int. J. Syst. Evol. Microbiol.">
        <title>The Global Catalogue of Microorganisms (GCM) 10K type strain sequencing project: providing services to taxonomists for standard genome sequencing and annotation.</title>
        <authorList>
            <consortium name="The Broad Institute Genomics Platform"/>
            <consortium name="The Broad Institute Genome Sequencing Center for Infectious Disease"/>
            <person name="Wu L."/>
            <person name="Ma J."/>
        </authorList>
    </citation>
    <scope>NUCLEOTIDE SEQUENCE [LARGE SCALE GENOMIC DNA]</scope>
    <source>
        <strain evidence="5">JCM 19212</strain>
    </source>
</reference>
<keyword evidence="1" id="KW-0808">Transferase</keyword>
<dbReference type="PANTHER" id="PTHR31544">
    <property type="entry name" value="AIG2-LIKE PROTEIN D"/>
    <property type="match status" value="1"/>
</dbReference>
<dbReference type="InterPro" id="IPR013024">
    <property type="entry name" value="GGCT-like"/>
</dbReference>
<evidence type="ECO:0000313" key="5">
    <source>
        <dbReference type="Proteomes" id="UP001501083"/>
    </source>
</evidence>
<dbReference type="SUPFAM" id="SSF110857">
    <property type="entry name" value="Gamma-glutamyl cyclotransferase-like"/>
    <property type="match status" value="1"/>
</dbReference>
<evidence type="ECO:0000313" key="4">
    <source>
        <dbReference type="EMBL" id="GAA5072900.1"/>
    </source>
</evidence>
<evidence type="ECO:0000256" key="2">
    <source>
        <dbReference type="ARBA" id="ARBA00030602"/>
    </source>
</evidence>